<sequence length="256" mass="26132">MYQIPDRESETPSGPRPGRRPRGPGTAVPRTSDRLPCAGRPPGGGDLDLAPAAEAAITVRGTRAQLEHGRADCGCSRLLDGTRLPPARRRRLRGLGGTDGSLSAPASRVPLPLRGRCGWSRGSSPGASPGGTPSAPDLALRARSGLRTPLGAGGTPKATDRPAAGNGEGEVDPLPVVEVMARRGSGVLRRGSGSEAQPRARSAAASQASTGPRVRTALPAPASWPAAGARRSRACRSRGSAPSSRAAAICRQHRAS</sequence>
<dbReference type="EMBL" id="FNIE01000002">
    <property type="protein sequence ID" value="SDM92148.1"/>
    <property type="molecule type" value="Genomic_DNA"/>
</dbReference>
<feature type="compositionally biased region" description="Basic and acidic residues" evidence="1">
    <location>
        <begin position="1"/>
        <end position="10"/>
    </location>
</feature>
<proteinExistence type="predicted"/>
<evidence type="ECO:0000313" key="3">
    <source>
        <dbReference type="Proteomes" id="UP000199341"/>
    </source>
</evidence>
<feature type="compositionally biased region" description="Low complexity" evidence="1">
    <location>
        <begin position="122"/>
        <end position="136"/>
    </location>
</feature>
<evidence type="ECO:0000256" key="1">
    <source>
        <dbReference type="SAM" id="MobiDB-lite"/>
    </source>
</evidence>
<keyword evidence="3" id="KW-1185">Reference proteome</keyword>
<dbReference type="AlphaFoldDB" id="A0A1G9X5Y4"/>
<gene>
    <name evidence="2" type="ORF">SAMN05216259_1029</name>
</gene>
<organism evidence="2 3">
    <name type="scientific">Actinacidiphila guanduensis</name>
    <dbReference type="NCBI Taxonomy" id="310781"/>
    <lineage>
        <taxon>Bacteria</taxon>
        <taxon>Bacillati</taxon>
        <taxon>Actinomycetota</taxon>
        <taxon>Actinomycetes</taxon>
        <taxon>Kitasatosporales</taxon>
        <taxon>Streptomycetaceae</taxon>
        <taxon>Actinacidiphila</taxon>
    </lineage>
</organism>
<feature type="region of interest" description="Disordered" evidence="1">
    <location>
        <begin position="90"/>
        <end position="256"/>
    </location>
</feature>
<evidence type="ECO:0000313" key="2">
    <source>
        <dbReference type="EMBL" id="SDM92148.1"/>
    </source>
</evidence>
<reference evidence="2 3" key="1">
    <citation type="submission" date="2016-10" db="EMBL/GenBank/DDBJ databases">
        <authorList>
            <person name="de Groot N.N."/>
        </authorList>
    </citation>
    <scope>NUCLEOTIDE SEQUENCE [LARGE SCALE GENOMIC DNA]</scope>
    <source>
        <strain evidence="2 3">CGMCC 4.2022</strain>
    </source>
</reference>
<dbReference type="Proteomes" id="UP000199341">
    <property type="component" value="Unassembled WGS sequence"/>
</dbReference>
<accession>A0A1G9X5Y4</accession>
<protein>
    <submittedName>
        <fullName evidence="2">Uncharacterized protein</fullName>
    </submittedName>
</protein>
<feature type="region of interest" description="Disordered" evidence="1">
    <location>
        <begin position="1"/>
        <end position="49"/>
    </location>
</feature>
<feature type="compositionally biased region" description="Low complexity" evidence="1">
    <location>
        <begin position="182"/>
        <end position="209"/>
    </location>
</feature>
<feature type="compositionally biased region" description="Low complexity" evidence="1">
    <location>
        <begin position="237"/>
        <end position="248"/>
    </location>
</feature>
<name>A0A1G9X5Y4_9ACTN</name>